<dbReference type="Proteomes" id="UP001054252">
    <property type="component" value="Unassembled WGS sequence"/>
</dbReference>
<feature type="domain" description="Homeobox" evidence="10">
    <location>
        <begin position="87"/>
        <end position="150"/>
    </location>
</feature>
<name>A0AAV5MB67_9ROSI</name>
<comment type="caution">
    <text evidence="11">The sequence shown here is derived from an EMBL/GenBank/DDBJ whole genome shotgun (WGS) entry which is preliminary data.</text>
</comment>
<dbReference type="Pfam" id="PF07526">
    <property type="entry name" value="POX"/>
    <property type="match status" value="1"/>
</dbReference>
<gene>
    <name evidence="11" type="ORF">SLEP1_g53912</name>
</gene>
<evidence type="ECO:0000256" key="2">
    <source>
        <dbReference type="ARBA" id="ARBA00006454"/>
    </source>
</evidence>
<dbReference type="InterPro" id="IPR009057">
    <property type="entry name" value="Homeodomain-like_sf"/>
</dbReference>
<dbReference type="PROSITE" id="PS50071">
    <property type="entry name" value="HOMEOBOX_2"/>
    <property type="match status" value="1"/>
</dbReference>
<evidence type="ECO:0000256" key="3">
    <source>
        <dbReference type="ARBA" id="ARBA00023015"/>
    </source>
</evidence>
<evidence type="ECO:0000256" key="8">
    <source>
        <dbReference type="PROSITE-ProRule" id="PRU00108"/>
    </source>
</evidence>
<dbReference type="AlphaFoldDB" id="A0AAV5MB67"/>
<dbReference type="Gene3D" id="1.10.10.60">
    <property type="entry name" value="Homeodomain-like"/>
    <property type="match status" value="1"/>
</dbReference>
<reference evidence="11 12" key="1">
    <citation type="journal article" date="2021" name="Commun. Biol.">
        <title>The genome of Shorea leprosula (Dipterocarpaceae) highlights the ecological relevance of drought in aseasonal tropical rainforests.</title>
        <authorList>
            <person name="Ng K.K.S."/>
            <person name="Kobayashi M.J."/>
            <person name="Fawcett J.A."/>
            <person name="Hatakeyama M."/>
            <person name="Paape T."/>
            <person name="Ng C.H."/>
            <person name="Ang C.C."/>
            <person name="Tnah L.H."/>
            <person name="Lee C.T."/>
            <person name="Nishiyama T."/>
            <person name="Sese J."/>
            <person name="O'Brien M.J."/>
            <person name="Copetti D."/>
            <person name="Mohd Noor M.I."/>
            <person name="Ong R.C."/>
            <person name="Putra M."/>
            <person name="Sireger I.Z."/>
            <person name="Indrioko S."/>
            <person name="Kosugi Y."/>
            <person name="Izuno A."/>
            <person name="Isagi Y."/>
            <person name="Lee S.L."/>
            <person name="Shimizu K.K."/>
        </authorList>
    </citation>
    <scope>NUCLEOTIDE SEQUENCE [LARGE SCALE GENOMIC DNA]</scope>
    <source>
        <strain evidence="11">214</strain>
    </source>
</reference>
<keyword evidence="4 8" id="KW-0238">DNA-binding</keyword>
<dbReference type="Pfam" id="PF05920">
    <property type="entry name" value="Homeobox_KN"/>
    <property type="match status" value="1"/>
</dbReference>
<dbReference type="CDD" id="cd00086">
    <property type="entry name" value="homeodomain"/>
    <property type="match status" value="1"/>
</dbReference>
<feature type="DNA-binding region" description="Homeobox" evidence="8">
    <location>
        <begin position="89"/>
        <end position="151"/>
    </location>
</feature>
<dbReference type="GO" id="GO:0005634">
    <property type="term" value="C:nucleus"/>
    <property type="evidence" value="ECO:0007669"/>
    <property type="project" value="UniProtKB-SubCell"/>
</dbReference>
<keyword evidence="5 8" id="KW-0371">Homeobox</keyword>
<dbReference type="PANTHER" id="PTHR11850">
    <property type="entry name" value="HOMEOBOX PROTEIN TRANSCRIPTION FACTORS"/>
    <property type="match status" value="1"/>
</dbReference>
<evidence type="ECO:0000259" key="10">
    <source>
        <dbReference type="PROSITE" id="PS50071"/>
    </source>
</evidence>
<evidence type="ECO:0000313" key="11">
    <source>
        <dbReference type="EMBL" id="GKV46954.1"/>
    </source>
</evidence>
<proteinExistence type="inferred from homology"/>
<evidence type="ECO:0000256" key="9">
    <source>
        <dbReference type="SAM" id="MobiDB-lite"/>
    </source>
</evidence>
<sequence>MKIVVSSFDMVAGHGAAKPYTALALQTISQHFRSLHDAINGQIQVTQRNLGEQETSSNSQGGAIPRLRYVDHQIRQQRALQQLGVMRNAWRPQRGLPESSVSILRAWLFEHFLHPYPKDSEKIMLAKQTGLTRNQVANWFINARVRLWKPMIEEMYKEEFGKMEANSKSSPENAAKAPIENSSASEDGGEDLQETMTSKAVDTDSVQPGQIQQFKSDNILDGELSRPVERSVYQNSAHGLPGLSAGVIKFSVDQRPNMEGSNLYAGTIIPPSQSGNVSLIAGDAMYDLPELNDFGVSNQVSLALGLRHHDNNVFSVSGETSARGNNRAPSSMGSDTVDFHCMDPGNQQERFANPHVLHDFVV</sequence>
<evidence type="ECO:0000256" key="6">
    <source>
        <dbReference type="ARBA" id="ARBA00023163"/>
    </source>
</evidence>
<feature type="region of interest" description="Disordered" evidence="9">
    <location>
        <begin position="163"/>
        <end position="195"/>
    </location>
</feature>
<comment type="subcellular location">
    <subcellularLocation>
        <location evidence="1 8">Nucleus</location>
    </subcellularLocation>
</comment>
<evidence type="ECO:0000256" key="5">
    <source>
        <dbReference type="ARBA" id="ARBA00023155"/>
    </source>
</evidence>
<protein>
    <recommendedName>
        <fullName evidence="10">Homeobox domain-containing protein</fullName>
    </recommendedName>
</protein>
<comment type="similarity">
    <text evidence="2">Belongs to the TALE/BELL homeobox family.</text>
</comment>
<keyword evidence="12" id="KW-1185">Reference proteome</keyword>
<dbReference type="SUPFAM" id="SSF46689">
    <property type="entry name" value="Homeodomain-like"/>
    <property type="match status" value="1"/>
</dbReference>
<dbReference type="InterPro" id="IPR050224">
    <property type="entry name" value="TALE_homeobox"/>
</dbReference>
<dbReference type="EMBL" id="BPVZ01000219">
    <property type="protein sequence ID" value="GKV46954.1"/>
    <property type="molecule type" value="Genomic_DNA"/>
</dbReference>
<keyword evidence="6" id="KW-0804">Transcription</keyword>
<dbReference type="InterPro" id="IPR006563">
    <property type="entry name" value="POX_dom"/>
</dbReference>
<dbReference type="InterPro" id="IPR008422">
    <property type="entry name" value="KN_HD"/>
</dbReference>
<evidence type="ECO:0000256" key="4">
    <source>
        <dbReference type="ARBA" id="ARBA00023125"/>
    </source>
</evidence>
<dbReference type="FunFam" id="1.10.10.60:FF:000083">
    <property type="entry name" value="BEL1-like homeodomain protein 4"/>
    <property type="match status" value="1"/>
</dbReference>
<dbReference type="SMART" id="SM00389">
    <property type="entry name" value="HOX"/>
    <property type="match status" value="1"/>
</dbReference>
<dbReference type="GO" id="GO:0003677">
    <property type="term" value="F:DNA binding"/>
    <property type="evidence" value="ECO:0007669"/>
    <property type="project" value="UniProtKB-UniRule"/>
</dbReference>
<dbReference type="GO" id="GO:0006355">
    <property type="term" value="P:regulation of DNA-templated transcription"/>
    <property type="evidence" value="ECO:0007669"/>
    <property type="project" value="InterPro"/>
</dbReference>
<dbReference type="InterPro" id="IPR001356">
    <property type="entry name" value="HD"/>
</dbReference>
<keyword evidence="7 8" id="KW-0539">Nucleus</keyword>
<evidence type="ECO:0000256" key="7">
    <source>
        <dbReference type="ARBA" id="ARBA00023242"/>
    </source>
</evidence>
<evidence type="ECO:0000313" key="12">
    <source>
        <dbReference type="Proteomes" id="UP001054252"/>
    </source>
</evidence>
<accession>A0AAV5MB67</accession>
<keyword evidence="3" id="KW-0805">Transcription regulation</keyword>
<organism evidence="11 12">
    <name type="scientific">Rubroshorea leprosula</name>
    <dbReference type="NCBI Taxonomy" id="152421"/>
    <lineage>
        <taxon>Eukaryota</taxon>
        <taxon>Viridiplantae</taxon>
        <taxon>Streptophyta</taxon>
        <taxon>Embryophyta</taxon>
        <taxon>Tracheophyta</taxon>
        <taxon>Spermatophyta</taxon>
        <taxon>Magnoliopsida</taxon>
        <taxon>eudicotyledons</taxon>
        <taxon>Gunneridae</taxon>
        <taxon>Pentapetalae</taxon>
        <taxon>rosids</taxon>
        <taxon>malvids</taxon>
        <taxon>Malvales</taxon>
        <taxon>Dipterocarpaceae</taxon>
        <taxon>Rubroshorea</taxon>
    </lineage>
</organism>
<evidence type="ECO:0000256" key="1">
    <source>
        <dbReference type="ARBA" id="ARBA00004123"/>
    </source>
</evidence>